<dbReference type="SMART" id="SM00028">
    <property type="entry name" value="TPR"/>
    <property type="match status" value="2"/>
</dbReference>
<evidence type="ECO:0000256" key="3">
    <source>
        <dbReference type="PROSITE-ProRule" id="PRU00339"/>
    </source>
</evidence>
<protein>
    <submittedName>
        <fullName evidence="6">Tetratricopeptide repeat-containing protein</fullName>
    </submittedName>
</protein>
<evidence type="ECO:0000313" key="6">
    <source>
        <dbReference type="EMBL" id="SDK74307.1"/>
    </source>
</evidence>
<keyword evidence="5" id="KW-1133">Transmembrane helix</keyword>
<feature type="compositionally biased region" description="Basic and acidic residues" evidence="4">
    <location>
        <begin position="190"/>
        <end position="209"/>
    </location>
</feature>
<feature type="region of interest" description="Disordered" evidence="4">
    <location>
        <begin position="186"/>
        <end position="209"/>
    </location>
</feature>
<keyword evidence="5" id="KW-0472">Membrane</keyword>
<reference evidence="7" key="1">
    <citation type="submission" date="2016-10" db="EMBL/GenBank/DDBJ databases">
        <authorList>
            <person name="Varghese N."/>
            <person name="Submissions S."/>
        </authorList>
    </citation>
    <scope>NUCLEOTIDE SEQUENCE [LARGE SCALE GENOMIC DNA]</scope>
    <source>
        <strain evidence="7">DSM 16995</strain>
    </source>
</reference>
<sequence>MTSKKQTNPVGRSFALGGGQKFVVILLGVALLVIFVSSLTYRMNHPGNKVEFQQQKESSSSGMSQEAMGESMKEIRKLMDLMRDNPEDMKVQLELANAFMMIRAYDRAQTFFEKVVENEPANINALMGLGMCYYQAEKFDKAAEAFDKILLVDPDDSMAHFNTGIIKKYYLHAHEEAEEHFKKIIANPKSSDDMRSHAEEELKKEAHED</sequence>
<feature type="transmembrane region" description="Helical" evidence="5">
    <location>
        <begin position="22"/>
        <end position="41"/>
    </location>
</feature>
<keyword evidence="5" id="KW-0812">Transmembrane</keyword>
<accession>A0A1G9EDT1</accession>
<dbReference type="Gene3D" id="1.25.40.10">
    <property type="entry name" value="Tetratricopeptide repeat domain"/>
    <property type="match status" value="1"/>
</dbReference>
<organism evidence="6 7">
    <name type="scientific">Maridesulfovibrio ferrireducens</name>
    <dbReference type="NCBI Taxonomy" id="246191"/>
    <lineage>
        <taxon>Bacteria</taxon>
        <taxon>Pseudomonadati</taxon>
        <taxon>Thermodesulfobacteriota</taxon>
        <taxon>Desulfovibrionia</taxon>
        <taxon>Desulfovibrionales</taxon>
        <taxon>Desulfovibrionaceae</taxon>
        <taxon>Maridesulfovibrio</taxon>
    </lineage>
</organism>
<evidence type="ECO:0000313" key="7">
    <source>
        <dbReference type="Proteomes" id="UP000199053"/>
    </source>
</evidence>
<gene>
    <name evidence="6" type="ORF">SAMN05660337_1068</name>
</gene>
<evidence type="ECO:0000256" key="2">
    <source>
        <dbReference type="ARBA" id="ARBA00022803"/>
    </source>
</evidence>
<dbReference type="PROSITE" id="PS50293">
    <property type="entry name" value="TPR_REGION"/>
    <property type="match status" value="1"/>
</dbReference>
<dbReference type="STRING" id="246191.SAMN05660337_1068"/>
<feature type="repeat" description="TPR" evidence="3">
    <location>
        <begin position="123"/>
        <end position="156"/>
    </location>
</feature>
<dbReference type="Pfam" id="PF14559">
    <property type="entry name" value="TPR_19"/>
    <property type="match status" value="1"/>
</dbReference>
<dbReference type="PROSITE" id="PS50005">
    <property type="entry name" value="TPR"/>
    <property type="match status" value="2"/>
</dbReference>
<evidence type="ECO:0000256" key="4">
    <source>
        <dbReference type="SAM" id="MobiDB-lite"/>
    </source>
</evidence>
<dbReference type="EMBL" id="FNGA01000002">
    <property type="protein sequence ID" value="SDK74307.1"/>
    <property type="molecule type" value="Genomic_DNA"/>
</dbReference>
<evidence type="ECO:0000256" key="5">
    <source>
        <dbReference type="SAM" id="Phobius"/>
    </source>
</evidence>
<dbReference type="PANTHER" id="PTHR44943">
    <property type="entry name" value="CELLULOSE SYNTHASE OPERON PROTEIN C"/>
    <property type="match status" value="1"/>
</dbReference>
<dbReference type="InterPro" id="IPR011990">
    <property type="entry name" value="TPR-like_helical_dom_sf"/>
</dbReference>
<dbReference type="SUPFAM" id="SSF48452">
    <property type="entry name" value="TPR-like"/>
    <property type="match status" value="1"/>
</dbReference>
<feature type="repeat" description="TPR" evidence="3">
    <location>
        <begin position="89"/>
        <end position="122"/>
    </location>
</feature>
<proteinExistence type="predicted"/>
<dbReference type="OrthoDB" id="5459082at2"/>
<evidence type="ECO:0000256" key="1">
    <source>
        <dbReference type="ARBA" id="ARBA00022737"/>
    </source>
</evidence>
<dbReference type="InterPro" id="IPR051685">
    <property type="entry name" value="Ycf3/AcsC/BcsC/TPR_MFPF"/>
</dbReference>
<dbReference type="AlphaFoldDB" id="A0A1G9EDT1"/>
<dbReference type="RefSeq" id="WP_092159022.1">
    <property type="nucleotide sequence ID" value="NZ_FNGA01000002.1"/>
</dbReference>
<name>A0A1G9EDT1_9BACT</name>
<dbReference type="Proteomes" id="UP000199053">
    <property type="component" value="Unassembled WGS sequence"/>
</dbReference>
<dbReference type="InterPro" id="IPR019734">
    <property type="entry name" value="TPR_rpt"/>
</dbReference>
<dbReference type="PANTHER" id="PTHR44943:SF8">
    <property type="entry name" value="TPR REPEAT-CONTAINING PROTEIN MJ0263"/>
    <property type="match status" value="1"/>
</dbReference>
<keyword evidence="7" id="KW-1185">Reference proteome</keyword>
<keyword evidence="1" id="KW-0677">Repeat</keyword>
<keyword evidence="2 3" id="KW-0802">TPR repeat</keyword>